<protein>
    <recommendedName>
        <fullName evidence="4">Neuroguidin</fullName>
    </recommendedName>
</protein>
<feature type="region of interest" description="Disordered" evidence="2">
    <location>
        <begin position="285"/>
        <end position="314"/>
    </location>
</feature>
<feature type="region of interest" description="Disordered" evidence="2">
    <location>
        <begin position="130"/>
        <end position="166"/>
    </location>
</feature>
<dbReference type="GO" id="GO:0032040">
    <property type="term" value="C:small-subunit processome"/>
    <property type="evidence" value="ECO:0007669"/>
    <property type="project" value="TreeGrafter"/>
</dbReference>
<feature type="compositionally biased region" description="Basic residues" evidence="2">
    <location>
        <begin position="292"/>
        <end position="314"/>
    </location>
</feature>
<dbReference type="Pfam" id="PF04000">
    <property type="entry name" value="Sas10_Utp3"/>
    <property type="match status" value="1"/>
</dbReference>
<name>A0A1B6CDM5_9HEMI</name>
<proteinExistence type="inferred from homology"/>
<dbReference type="PANTHER" id="PTHR13237">
    <property type="entry name" value="SOMETHING ABOUT SILENCING PROTEIN 10-RELATED"/>
    <property type="match status" value="1"/>
</dbReference>
<gene>
    <name evidence="3" type="ORF">g.6077</name>
</gene>
<sequence>MEQLQVETCSSQIENELPEFLQQFSEIDGSINLVLNIVTKMIQDIQNGLILTDKGLSILEVKNMMMLQYLMNLTYLVASKCCGKSIENDLAIERLVEIRTVLERIRPIDQKLKYQIEKLIKTALTGEVDENDPSRFKANPENMLNKMEESDNSGSDNEKEEVQGRKVKEIKSGVYVPPKLAAVHYEDDDKQSTRKAKEIERARKRALHSSVIQELKDEYLDTPVEIIHSNSFKAKTSRRQQEKREYEETYFTRLPTSRKDKHKSRQMMTVGNLGDQLTHFEDISALEGGHSMSKKRKAKKTNLKKSKTKKRKFQ</sequence>
<feature type="compositionally biased region" description="Basic and acidic residues" evidence="2">
    <location>
        <begin position="156"/>
        <end position="166"/>
    </location>
</feature>
<dbReference type="GO" id="GO:0000462">
    <property type="term" value="P:maturation of SSU-rRNA from tricistronic rRNA transcript (SSU-rRNA, 5.8S rRNA, LSU-rRNA)"/>
    <property type="evidence" value="ECO:0007669"/>
    <property type="project" value="TreeGrafter"/>
</dbReference>
<comment type="similarity">
    <text evidence="1">Belongs to the SAS10 family.</text>
</comment>
<evidence type="ECO:0008006" key="4">
    <source>
        <dbReference type="Google" id="ProtNLM"/>
    </source>
</evidence>
<evidence type="ECO:0000256" key="1">
    <source>
        <dbReference type="ARBA" id="ARBA00010979"/>
    </source>
</evidence>
<evidence type="ECO:0000313" key="3">
    <source>
        <dbReference type="EMBL" id="JAS11531.1"/>
    </source>
</evidence>
<dbReference type="InterPro" id="IPR007146">
    <property type="entry name" value="Sas10/Utp3/C1D"/>
</dbReference>
<accession>A0A1B6CDM5</accession>
<dbReference type="PANTHER" id="PTHR13237:SF9">
    <property type="entry name" value="NEUROGUIDIN"/>
    <property type="match status" value="1"/>
</dbReference>
<dbReference type="EMBL" id="GEDC01025767">
    <property type="protein sequence ID" value="JAS11531.1"/>
    <property type="molecule type" value="Transcribed_RNA"/>
</dbReference>
<evidence type="ECO:0000256" key="2">
    <source>
        <dbReference type="SAM" id="MobiDB-lite"/>
    </source>
</evidence>
<organism evidence="3">
    <name type="scientific">Clastoptera arizonana</name>
    <name type="common">Arizona spittle bug</name>
    <dbReference type="NCBI Taxonomy" id="38151"/>
    <lineage>
        <taxon>Eukaryota</taxon>
        <taxon>Metazoa</taxon>
        <taxon>Ecdysozoa</taxon>
        <taxon>Arthropoda</taxon>
        <taxon>Hexapoda</taxon>
        <taxon>Insecta</taxon>
        <taxon>Pterygota</taxon>
        <taxon>Neoptera</taxon>
        <taxon>Paraneoptera</taxon>
        <taxon>Hemiptera</taxon>
        <taxon>Auchenorrhyncha</taxon>
        <taxon>Cercopoidea</taxon>
        <taxon>Clastopteridae</taxon>
        <taxon>Clastoptera</taxon>
    </lineage>
</organism>
<reference evidence="3" key="1">
    <citation type="submission" date="2015-12" db="EMBL/GenBank/DDBJ databases">
        <title>De novo transcriptome assembly of four potential Pierce s Disease insect vectors from Arizona vineyards.</title>
        <authorList>
            <person name="Tassone E.E."/>
        </authorList>
    </citation>
    <scope>NUCLEOTIDE SEQUENCE</scope>
</reference>
<dbReference type="AlphaFoldDB" id="A0A1B6CDM5"/>